<organism evidence="2 3">
    <name type="scientific">Octopus sinensis</name>
    <name type="common">East Asian common octopus</name>
    <dbReference type="NCBI Taxonomy" id="2607531"/>
    <lineage>
        <taxon>Eukaryota</taxon>
        <taxon>Metazoa</taxon>
        <taxon>Spiralia</taxon>
        <taxon>Lophotrochozoa</taxon>
        <taxon>Mollusca</taxon>
        <taxon>Cephalopoda</taxon>
        <taxon>Coleoidea</taxon>
        <taxon>Octopodiformes</taxon>
        <taxon>Octopoda</taxon>
        <taxon>Incirrata</taxon>
        <taxon>Octopodidae</taxon>
        <taxon>Octopus</taxon>
    </lineage>
</organism>
<evidence type="ECO:0000256" key="1">
    <source>
        <dbReference type="SAM" id="MobiDB-lite"/>
    </source>
</evidence>
<accession>A0A6P7U0J9</accession>
<keyword evidence="2" id="KW-1185">Reference proteome</keyword>
<dbReference type="PANTHER" id="PTHR35450">
    <property type="entry name" value="REVERSE TRANSCRIPTASE DOMAIN-CONTAINING PROTEIN"/>
    <property type="match status" value="1"/>
</dbReference>
<evidence type="ECO:0000313" key="2">
    <source>
        <dbReference type="Proteomes" id="UP000515154"/>
    </source>
</evidence>
<dbReference type="PANTHER" id="PTHR35450:SF2">
    <property type="entry name" value="REVERSE TRANSCRIPTASE DOMAIN-CONTAINING PROTEIN"/>
    <property type="match status" value="1"/>
</dbReference>
<evidence type="ECO:0000313" key="3">
    <source>
        <dbReference type="RefSeq" id="XP_029657533.1"/>
    </source>
</evidence>
<reference evidence="3" key="1">
    <citation type="submission" date="2025-08" db="UniProtKB">
        <authorList>
            <consortium name="RefSeq"/>
        </authorList>
    </citation>
    <scope>IDENTIFICATION</scope>
</reference>
<dbReference type="Proteomes" id="UP000515154">
    <property type="component" value="Unplaced"/>
</dbReference>
<proteinExistence type="predicted"/>
<sequence length="230" mass="26989">MLNSDYLRRHDEVVKCVHLHICQMYGIKKNRKLKNHSVQSILSTQNVEIRVDTSIITENKVNFNKPDIFVYDKIKKEITLIEVGITSQDRLKQLEAEKLHKYDFLANELSLPYECQVKIIPVVLTWDSVVTRCFKNYMDKLYIEKSTMTYIQAVVLKRTLESMIIEHKHGMKITGEEYTSATDQLVEMACRQDIPFKDKRRTTTDAEIENEEKQAADSSPKRRRETTNQD</sequence>
<protein>
    <submittedName>
        <fullName evidence="3">Uncharacterized protein LOC115231715</fullName>
    </submittedName>
</protein>
<dbReference type="KEGG" id="osn:115231715"/>
<dbReference type="RefSeq" id="XP_029657533.1">
    <property type="nucleotide sequence ID" value="XM_029801673.1"/>
</dbReference>
<dbReference type="AlphaFoldDB" id="A0A6P7U0J9"/>
<gene>
    <name evidence="3" type="primary">LOC115231715</name>
</gene>
<name>A0A6P7U0J9_9MOLL</name>
<feature type="region of interest" description="Disordered" evidence="1">
    <location>
        <begin position="197"/>
        <end position="230"/>
    </location>
</feature>